<dbReference type="GO" id="GO:0008270">
    <property type="term" value="F:zinc ion binding"/>
    <property type="evidence" value="ECO:0007669"/>
    <property type="project" value="UniProtKB-KW"/>
</dbReference>
<evidence type="ECO:0000256" key="9">
    <source>
        <dbReference type="SAM" id="MobiDB-lite"/>
    </source>
</evidence>
<keyword evidence="12" id="KW-1185">Reference proteome</keyword>
<dbReference type="Gene3D" id="3.30.40.10">
    <property type="entry name" value="Zinc/RING finger domain, C3HC4 (zinc finger)"/>
    <property type="match status" value="1"/>
</dbReference>
<comment type="catalytic activity">
    <reaction evidence="1">
        <text>S-ubiquitinyl-[E2 ubiquitin-conjugating enzyme]-L-cysteine + [acceptor protein]-L-lysine = [E2 ubiquitin-conjugating enzyme]-L-cysteine + N(6)-ubiquitinyl-[acceptor protein]-L-lysine.</text>
        <dbReference type="EC" id="2.3.2.27"/>
    </reaction>
</comment>
<dbReference type="FunFam" id="3.30.40.10:FF:000376">
    <property type="entry name" value="Putative E3 ubiquitin-protein ligase RHB1A"/>
    <property type="match status" value="1"/>
</dbReference>
<dbReference type="EMBL" id="CP144700">
    <property type="protein sequence ID" value="WVZ23198.1"/>
    <property type="molecule type" value="Genomic_DNA"/>
</dbReference>
<evidence type="ECO:0000256" key="1">
    <source>
        <dbReference type="ARBA" id="ARBA00000900"/>
    </source>
</evidence>
<organism evidence="11 12">
    <name type="scientific">Vigna mungo</name>
    <name type="common">Black gram</name>
    <name type="synonym">Phaseolus mungo</name>
    <dbReference type="NCBI Taxonomy" id="3915"/>
    <lineage>
        <taxon>Eukaryota</taxon>
        <taxon>Viridiplantae</taxon>
        <taxon>Streptophyta</taxon>
        <taxon>Embryophyta</taxon>
        <taxon>Tracheophyta</taxon>
        <taxon>Spermatophyta</taxon>
        <taxon>Magnoliopsida</taxon>
        <taxon>eudicotyledons</taxon>
        <taxon>Gunneridae</taxon>
        <taxon>Pentapetalae</taxon>
        <taxon>rosids</taxon>
        <taxon>fabids</taxon>
        <taxon>Fabales</taxon>
        <taxon>Fabaceae</taxon>
        <taxon>Papilionoideae</taxon>
        <taxon>50 kb inversion clade</taxon>
        <taxon>NPAAA clade</taxon>
        <taxon>indigoferoid/millettioid clade</taxon>
        <taxon>Phaseoleae</taxon>
        <taxon>Vigna</taxon>
    </lineage>
</organism>
<reference evidence="11 12" key="1">
    <citation type="journal article" date="2023" name="Life. Sci Alliance">
        <title>Evolutionary insights into 3D genome organization and epigenetic landscape of Vigna mungo.</title>
        <authorList>
            <person name="Junaid A."/>
            <person name="Singh B."/>
            <person name="Bhatia S."/>
        </authorList>
    </citation>
    <scope>NUCLEOTIDE SEQUENCE [LARGE SCALE GENOMIC DNA]</scope>
    <source>
        <strain evidence="11">Urdbean</strain>
    </source>
</reference>
<dbReference type="InterPro" id="IPR001841">
    <property type="entry name" value="Znf_RING"/>
</dbReference>
<proteinExistence type="predicted"/>
<dbReference type="SMART" id="SM00184">
    <property type="entry name" value="RING"/>
    <property type="match status" value="1"/>
</dbReference>
<gene>
    <name evidence="11" type="ORF">V8G54_001742</name>
</gene>
<feature type="domain" description="RING-type" evidence="10">
    <location>
        <begin position="256"/>
        <end position="297"/>
    </location>
</feature>
<keyword evidence="4" id="KW-0479">Metal-binding</keyword>
<dbReference type="InterPro" id="IPR013083">
    <property type="entry name" value="Znf_RING/FYVE/PHD"/>
</dbReference>
<protein>
    <recommendedName>
        <fullName evidence="2">RING-type E3 ubiquitin transferase</fullName>
        <ecNumber evidence="2">2.3.2.27</ecNumber>
    </recommendedName>
</protein>
<dbReference type="GO" id="GO:0005829">
    <property type="term" value="C:cytosol"/>
    <property type="evidence" value="ECO:0007669"/>
    <property type="project" value="TreeGrafter"/>
</dbReference>
<evidence type="ECO:0000256" key="2">
    <source>
        <dbReference type="ARBA" id="ARBA00012483"/>
    </source>
</evidence>
<evidence type="ECO:0000313" key="11">
    <source>
        <dbReference type="EMBL" id="WVZ23198.1"/>
    </source>
</evidence>
<feature type="region of interest" description="Disordered" evidence="9">
    <location>
        <begin position="188"/>
        <end position="209"/>
    </location>
</feature>
<dbReference type="PROSITE" id="PS50089">
    <property type="entry name" value="ZF_RING_2"/>
    <property type="match status" value="1"/>
</dbReference>
<evidence type="ECO:0000256" key="8">
    <source>
        <dbReference type="PROSITE-ProRule" id="PRU00175"/>
    </source>
</evidence>
<dbReference type="Pfam" id="PF13639">
    <property type="entry name" value="zf-RING_2"/>
    <property type="match status" value="1"/>
</dbReference>
<evidence type="ECO:0000256" key="4">
    <source>
        <dbReference type="ARBA" id="ARBA00022723"/>
    </source>
</evidence>
<dbReference type="PANTHER" id="PTHR46463">
    <property type="entry name" value="ZINC FINGER, RING/FYVE/PHD-TYPE"/>
    <property type="match status" value="1"/>
</dbReference>
<dbReference type="PANTHER" id="PTHR46463:SF44">
    <property type="entry name" value="RING_U-BOX SUPERFAMILY PROTEIN"/>
    <property type="match status" value="1"/>
</dbReference>
<keyword evidence="5 8" id="KW-0863">Zinc-finger</keyword>
<keyword evidence="7" id="KW-0862">Zinc</keyword>
<evidence type="ECO:0000256" key="6">
    <source>
        <dbReference type="ARBA" id="ARBA00022786"/>
    </source>
</evidence>
<evidence type="ECO:0000256" key="7">
    <source>
        <dbReference type="ARBA" id="ARBA00022833"/>
    </source>
</evidence>
<feature type="compositionally biased region" description="Polar residues" evidence="9">
    <location>
        <begin position="190"/>
        <end position="199"/>
    </location>
</feature>
<keyword evidence="3" id="KW-0808">Transferase</keyword>
<dbReference type="AlphaFoldDB" id="A0AAQ3PAZ1"/>
<name>A0AAQ3PAZ1_VIGMU</name>
<accession>A0AAQ3PAZ1</accession>
<dbReference type="SUPFAM" id="SSF57850">
    <property type="entry name" value="RING/U-box"/>
    <property type="match status" value="1"/>
</dbReference>
<evidence type="ECO:0000313" key="12">
    <source>
        <dbReference type="Proteomes" id="UP001374535"/>
    </source>
</evidence>
<sequence>MRGGMTKANEGVSFSLATSIFLLISDSLLAHIPSFSVLFSSAIGYWFDLLLRDMHRFHCFVVRKVSTYIQCFISLQQNRKGGKDMDCVIDRFGTEDACNLVCNLLREGLRMFSMKSIRYPRAPEEHVPLSSHQGAASAFSGRLLVDTNLDTSSPDTYRPPPAPIPFNVTFGTTQTPPAAQEIRSDKNNAPLLSTDSSAIQEPVSGDNHGTPVKMEELKESECKVQADLEIDSAKGSEIELAKSGKPVILVEEEDTCPICLEEYDAENPKLATKCDHHFHLACILEWMERSETCPVCDQDLVFNPPIE</sequence>
<evidence type="ECO:0000259" key="10">
    <source>
        <dbReference type="PROSITE" id="PS50089"/>
    </source>
</evidence>
<dbReference type="EC" id="2.3.2.27" evidence="2"/>
<evidence type="ECO:0000256" key="3">
    <source>
        <dbReference type="ARBA" id="ARBA00022679"/>
    </source>
</evidence>
<dbReference type="GO" id="GO:0061630">
    <property type="term" value="F:ubiquitin protein ligase activity"/>
    <property type="evidence" value="ECO:0007669"/>
    <property type="project" value="UniProtKB-EC"/>
</dbReference>
<dbReference type="Proteomes" id="UP001374535">
    <property type="component" value="Chromosome 1"/>
</dbReference>
<evidence type="ECO:0000256" key="5">
    <source>
        <dbReference type="ARBA" id="ARBA00022771"/>
    </source>
</evidence>
<dbReference type="CDD" id="cd23116">
    <property type="entry name" value="RING-H2_AIRP1-like"/>
    <property type="match status" value="1"/>
</dbReference>
<keyword evidence="6" id="KW-0833">Ubl conjugation pathway</keyword>